<evidence type="ECO:0000256" key="1">
    <source>
        <dbReference type="SAM" id="MobiDB-lite"/>
    </source>
</evidence>
<name>A0A9Q1LES1_9SOLA</name>
<reference evidence="3" key="1">
    <citation type="journal article" date="2023" name="Proc. Natl. Acad. Sci. U.S.A.">
        <title>Genomic and structural basis for evolution of tropane alkaloid biosynthesis.</title>
        <authorList>
            <person name="Wanga Y.-J."/>
            <person name="Taina T."/>
            <person name="Yua J.-Y."/>
            <person name="Lia J."/>
            <person name="Xua B."/>
            <person name="Chenc J."/>
            <person name="D'Auriad J.C."/>
            <person name="Huanga J.-P."/>
            <person name="Huanga S.-X."/>
        </authorList>
    </citation>
    <scope>NUCLEOTIDE SEQUENCE [LARGE SCALE GENOMIC DNA]</scope>
    <source>
        <strain evidence="3">cv. KIB-2019</strain>
    </source>
</reference>
<feature type="region of interest" description="Disordered" evidence="1">
    <location>
        <begin position="1"/>
        <end position="23"/>
    </location>
</feature>
<comment type="caution">
    <text evidence="2">The sequence shown here is derived from an EMBL/GenBank/DDBJ whole genome shotgun (WGS) entry which is preliminary data.</text>
</comment>
<dbReference type="EMBL" id="JAJAGQ010000019">
    <property type="protein sequence ID" value="KAJ8533578.1"/>
    <property type="molecule type" value="Genomic_DNA"/>
</dbReference>
<dbReference type="AlphaFoldDB" id="A0A9Q1LES1"/>
<dbReference type="Proteomes" id="UP001152561">
    <property type="component" value="Unassembled WGS sequence"/>
</dbReference>
<accession>A0A9Q1LES1</accession>
<protein>
    <submittedName>
        <fullName evidence="2">Uncharacterized protein</fullName>
    </submittedName>
</protein>
<keyword evidence="3" id="KW-1185">Reference proteome</keyword>
<dbReference type="OrthoDB" id="1418522at2759"/>
<sequence length="132" mass="15181">MSTPGMIPHGLPQFPHGSQRATMSGAPPQLEIYDEYDRLIIELVGFTFYPGKETKRISKTVKGLYRGAPPTWGKVPPKLKRQMFMEFKCSWKPQHEEELAQNFEKRAAKILKDVLRRACNLCQKPKWIHGAN</sequence>
<evidence type="ECO:0000313" key="2">
    <source>
        <dbReference type="EMBL" id="KAJ8533578.1"/>
    </source>
</evidence>
<organism evidence="2 3">
    <name type="scientific">Anisodus acutangulus</name>
    <dbReference type="NCBI Taxonomy" id="402998"/>
    <lineage>
        <taxon>Eukaryota</taxon>
        <taxon>Viridiplantae</taxon>
        <taxon>Streptophyta</taxon>
        <taxon>Embryophyta</taxon>
        <taxon>Tracheophyta</taxon>
        <taxon>Spermatophyta</taxon>
        <taxon>Magnoliopsida</taxon>
        <taxon>eudicotyledons</taxon>
        <taxon>Gunneridae</taxon>
        <taxon>Pentapetalae</taxon>
        <taxon>asterids</taxon>
        <taxon>lamiids</taxon>
        <taxon>Solanales</taxon>
        <taxon>Solanaceae</taxon>
        <taxon>Solanoideae</taxon>
        <taxon>Hyoscyameae</taxon>
        <taxon>Anisodus</taxon>
    </lineage>
</organism>
<evidence type="ECO:0000313" key="3">
    <source>
        <dbReference type="Proteomes" id="UP001152561"/>
    </source>
</evidence>
<proteinExistence type="predicted"/>
<gene>
    <name evidence="2" type="ORF">K7X08_006902</name>
</gene>